<dbReference type="CDD" id="cd06225">
    <property type="entry name" value="HAMP"/>
    <property type="match status" value="1"/>
</dbReference>
<dbReference type="GO" id="GO:0004888">
    <property type="term" value="F:transmembrane signaling receptor activity"/>
    <property type="evidence" value="ECO:0007669"/>
    <property type="project" value="TreeGrafter"/>
</dbReference>
<dbReference type="Pfam" id="PF00015">
    <property type="entry name" value="MCPsignal"/>
    <property type="match status" value="1"/>
</dbReference>
<keyword evidence="4" id="KW-0812">Transmembrane</keyword>
<sequence>MEKQGKQNSIALSKRLAIGFGIVNIITVLISLVSLFAIYRSYSTAGVPSKSFAIFSAVILLLILVSVAASSIICKVLNGSIVRPLKILNNIAQQLSVGDASADVRVLTKDEVGELMQSFRTMVENIRNQAQTAETIASGDLTVHVKINSEKDVLGIALSNIVEKNNHILSQICDTSGQVVSGAGQISEASTRLSEGACRQSDSLQELASTVMEVKDWIELSADNAAMARTCANNVKDGAIDGNRHMEEMLKAMDEIDISASNISKVIKTIEDIAFQTNILSLNASIEAARAGQYGKGFAVVADEVRSLAARSAEAVKETTEMIASSMQRTEYGTKIAKTTADAFNKIVGGIDEVVGLAEKIASASTEQTSSIDRINDEITQVSGVIQANSAASGESAAASSQLYKQAETLKEMVQTFKLETSCQHFN</sequence>
<dbReference type="InterPro" id="IPR004089">
    <property type="entry name" value="MCPsignal_dom"/>
</dbReference>
<evidence type="ECO:0000259" key="6">
    <source>
        <dbReference type="PROSITE" id="PS50885"/>
    </source>
</evidence>
<evidence type="ECO:0000256" key="2">
    <source>
        <dbReference type="ARBA" id="ARBA00029447"/>
    </source>
</evidence>
<evidence type="ECO:0000256" key="3">
    <source>
        <dbReference type="PROSITE-ProRule" id="PRU00284"/>
    </source>
</evidence>
<dbReference type="AlphaFoldDB" id="A0A316A2Q4"/>
<dbReference type="GO" id="GO:0005886">
    <property type="term" value="C:plasma membrane"/>
    <property type="evidence" value="ECO:0007669"/>
    <property type="project" value="TreeGrafter"/>
</dbReference>
<accession>A0A316A2Q4</accession>
<dbReference type="RefSeq" id="WP_181392709.1">
    <property type="nucleotide sequence ID" value="NZ_QGDS01000001.1"/>
</dbReference>
<comment type="similarity">
    <text evidence="2">Belongs to the methyl-accepting chemotaxis (MCP) protein family.</text>
</comment>
<feature type="domain" description="Methyl-accepting transducer" evidence="5">
    <location>
        <begin position="175"/>
        <end position="404"/>
    </location>
</feature>
<evidence type="ECO:0000313" key="7">
    <source>
        <dbReference type="EMBL" id="SUQ12409.1"/>
    </source>
</evidence>
<protein>
    <submittedName>
        <fullName evidence="7">Methyl-accepting chemotaxis protein</fullName>
    </submittedName>
</protein>
<dbReference type="InterPro" id="IPR051310">
    <property type="entry name" value="MCP_chemotaxis"/>
</dbReference>
<dbReference type="PANTHER" id="PTHR43531">
    <property type="entry name" value="PROTEIN ICFG"/>
    <property type="match status" value="1"/>
</dbReference>
<evidence type="ECO:0000256" key="4">
    <source>
        <dbReference type="SAM" id="Phobius"/>
    </source>
</evidence>
<name>A0A316A2Q4_9FIRM</name>
<keyword evidence="3" id="KW-0807">Transducer</keyword>
<reference evidence="8" key="1">
    <citation type="submission" date="2017-07" db="EMBL/GenBank/DDBJ databases">
        <authorList>
            <person name="Varghese N."/>
            <person name="Submissions S."/>
        </authorList>
    </citation>
    <scope>NUCLEOTIDE SEQUENCE [LARGE SCALE GENOMIC DNA]</scope>
    <source>
        <strain evidence="8">NLAE-zl-C134</strain>
    </source>
</reference>
<dbReference type="SUPFAM" id="SSF58104">
    <property type="entry name" value="Methyl-accepting chemotaxis protein (MCP) signaling domain"/>
    <property type="match status" value="1"/>
</dbReference>
<evidence type="ECO:0000259" key="5">
    <source>
        <dbReference type="PROSITE" id="PS50111"/>
    </source>
</evidence>
<feature type="transmembrane region" description="Helical" evidence="4">
    <location>
        <begin position="16"/>
        <end position="39"/>
    </location>
</feature>
<dbReference type="PANTHER" id="PTHR43531:SF11">
    <property type="entry name" value="METHYL-ACCEPTING CHEMOTAXIS PROTEIN 3"/>
    <property type="match status" value="1"/>
</dbReference>
<dbReference type="EMBL" id="UHJJ01000001">
    <property type="protein sequence ID" value="SUQ12409.1"/>
    <property type="molecule type" value="Genomic_DNA"/>
</dbReference>
<dbReference type="GO" id="GO:0006935">
    <property type="term" value="P:chemotaxis"/>
    <property type="evidence" value="ECO:0007669"/>
    <property type="project" value="UniProtKB-KW"/>
</dbReference>
<dbReference type="Pfam" id="PF00672">
    <property type="entry name" value="HAMP"/>
    <property type="match status" value="1"/>
</dbReference>
<keyword evidence="4" id="KW-1133">Transmembrane helix</keyword>
<keyword evidence="1" id="KW-0145">Chemotaxis</keyword>
<feature type="transmembrane region" description="Helical" evidence="4">
    <location>
        <begin position="51"/>
        <end position="77"/>
    </location>
</feature>
<evidence type="ECO:0000313" key="8">
    <source>
        <dbReference type="Proteomes" id="UP000254051"/>
    </source>
</evidence>
<dbReference type="Gene3D" id="1.10.287.950">
    <property type="entry name" value="Methyl-accepting chemotaxis protein"/>
    <property type="match status" value="1"/>
</dbReference>
<dbReference type="InterPro" id="IPR003660">
    <property type="entry name" value="HAMP_dom"/>
</dbReference>
<dbReference type="Proteomes" id="UP000254051">
    <property type="component" value="Unassembled WGS sequence"/>
</dbReference>
<organism evidence="7 8">
    <name type="scientific">Faecalicatena contorta</name>
    <dbReference type="NCBI Taxonomy" id="39482"/>
    <lineage>
        <taxon>Bacteria</taxon>
        <taxon>Bacillati</taxon>
        <taxon>Bacillota</taxon>
        <taxon>Clostridia</taxon>
        <taxon>Lachnospirales</taxon>
        <taxon>Lachnospiraceae</taxon>
        <taxon>Faecalicatena</taxon>
    </lineage>
</organism>
<evidence type="ECO:0000256" key="1">
    <source>
        <dbReference type="ARBA" id="ARBA00022500"/>
    </source>
</evidence>
<proteinExistence type="inferred from homology"/>
<keyword evidence="4" id="KW-0472">Membrane</keyword>
<dbReference type="PROSITE" id="PS50111">
    <property type="entry name" value="CHEMOTAXIS_TRANSDUC_2"/>
    <property type="match status" value="1"/>
</dbReference>
<keyword evidence="8" id="KW-1185">Reference proteome</keyword>
<dbReference type="SMART" id="SM00283">
    <property type="entry name" value="MA"/>
    <property type="match status" value="1"/>
</dbReference>
<gene>
    <name evidence="7" type="ORF">SAMN05216529_101303</name>
</gene>
<feature type="domain" description="HAMP" evidence="6">
    <location>
        <begin position="79"/>
        <end position="131"/>
    </location>
</feature>
<dbReference type="PROSITE" id="PS50885">
    <property type="entry name" value="HAMP"/>
    <property type="match status" value="1"/>
</dbReference>
<dbReference type="Gene3D" id="6.10.340.10">
    <property type="match status" value="1"/>
</dbReference>
<dbReference type="GO" id="GO:0007165">
    <property type="term" value="P:signal transduction"/>
    <property type="evidence" value="ECO:0007669"/>
    <property type="project" value="UniProtKB-KW"/>
</dbReference>
<dbReference type="SMART" id="SM00304">
    <property type="entry name" value="HAMP"/>
    <property type="match status" value="2"/>
</dbReference>